<dbReference type="AlphaFoldDB" id="A0A381PAD5"/>
<organism evidence="6">
    <name type="scientific">marine metagenome</name>
    <dbReference type="NCBI Taxonomy" id="408172"/>
    <lineage>
        <taxon>unclassified sequences</taxon>
        <taxon>metagenomes</taxon>
        <taxon>ecological metagenomes</taxon>
    </lineage>
</organism>
<keyword evidence="2" id="KW-0479">Metal-binding</keyword>
<dbReference type="Gene3D" id="2.60.120.230">
    <property type="match status" value="1"/>
</dbReference>
<dbReference type="GO" id="GO:0009055">
    <property type="term" value="F:electron transfer activity"/>
    <property type="evidence" value="ECO:0007669"/>
    <property type="project" value="InterPro"/>
</dbReference>
<dbReference type="GO" id="GO:0046872">
    <property type="term" value="F:metal ion binding"/>
    <property type="evidence" value="ECO:0007669"/>
    <property type="project" value="UniProtKB-KW"/>
</dbReference>
<dbReference type="InterPro" id="IPR009056">
    <property type="entry name" value="Cyt_c-like_dom"/>
</dbReference>
<evidence type="ECO:0000313" key="6">
    <source>
        <dbReference type="EMBL" id="SUZ63584.1"/>
    </source>
</evidence>
<dbReference type="SUPFAM" id="SSF49742">
    <property type="entry name" value="PHM/PNGase F"/>
    <property type="match status" value="2"/>
</dbReference>
<evidence type="ECO:0000256" key="1">
    <source>
        <dbReference type="ARBA" id="ARBA00022617"/>
    </source>
</evidence>
<keyword evidence="1" id="KW-0349">Heme</keyword>
<dbReference type="GO" id="GO:0016715">
    <property type="term" value="F:oxidoreductase activity, acting on paired donors, with incorporation or reduction of molecular oxygen, reduced ascorbate as one donor, and incorporation of one atom of oxygen"/>
    <property type="evidence" value="ECO:0007669"/>
    <property type="project" value="InterPro"/>
</dbReference>
<feature type="domain" description="Cytochrome c" evidence="5">
    <location>
        <begin position="37"/>
        <end position="135"/>
    </location>
</feature>
<name>A0A381PAD5_9ZZZZ</name>
<sequence>MRSMTLLTLGSIGLIAVSGSTNAVAGDVRAPQVAGVATVQNDAPTFYGDVVAILQENCQVCHQPERPNLGGVVAPMSLVTYEETRRWASSIAEQVEARLMPPWHASREFRGTFVNERYLEDHEIETLVAWAESGALAGNPADAPPPLALNEVGSSDSWTIGEPDLVIPIPSYMVSDELTDDYIYQRVTISADMLPEDRWIKAVEFRAGGSYVHHIVGGVLGGTAPGYGPFYYPNNVSRTLRTGSTIRFEVHYHKESGPGTAVLDQSFAAIQFYEPGEVVKNVMRTTSLGIMDFEIPPGDPNYTDSSEFLFEEDSYIHFMNPHMHLRGKSARYVLTYPDGRQEPLLYVPQYDFGWQHNYYLNEPLFVPAGTKVTLTLWWDNSADNPTNPDPTATVTYGAPTTEEMGFGWLHWTEAEARNIVVGESLR</sequence>
<keyword evidence="4" id="KW-1015">Disulfide bond</keyword>
<evidence type="ECO:0000256" key="4">
    <source>
        <dbReference type="ARBA" id="ARBA00023157"/>
    </source>
</evidence>
<gene>
    <name evidence="6" type="ORF">METZ01_LOCUS16438</name>
</gene>
<reference evidence="6" key="1">
    <citation type="submission" date="2018-05" db="EMBL/GenBank/DDBJ databases">
        <authorList>
            <person name="Lanie J.A."/>
            <person name="Ng W.-L."/>
            <person name="Kazmierczak K.M."/>
            <person name="Andrzejewski T.M."/>
            <person name="Davidsen T.M."/>
            <person name="Wayne K.J."/>
            <person name="Tettelin H."/>
            <person name="Glass J.I."/>
            <person name="Rusch D."/>
            <person name="Podicherti R."/>
            <person name="Tsui H.-C.T."/>
            <person name="Winkler M.E."/>
        </authorList>
    </citation>
    <scope>NUCLEOTIDE SEQUENCE</scope>
</reference>
<proteinExistence type="predicted"/>
<keyword evidence="3" id="KW-0408">Iron</keyword>
<accession>A0A381PAD5</accession>
<dbReference type="InterPro" id="IPR008977">
    <property type="entry name" value="PHM/PNGase_F_dom_sf"/>
</dbReference>
<dbReference type="GO" id="GO:0020037">
    <property type="term" value="F:heme binding"/>
    <property type="evidence" value="ECO:0007669"/>
    <property type="project" value="InterPro"/>
</dbReference>
<dbReference type="InterPro" id="IPR014784">
    <property type="entry name" value="Cu2_ascorb_mOase-like_C"/>
</dbReference>
<dbReference type="PROSITE" id="PS51007">
    <property type="entry name" value="CYTC"/>
    <property type="match status" value="1"/>
</dbReference>
<dbReference type="EMBL" id="UINC01000919">
    <property type="protein sequence ID" value="SUZ63584.1"/>
    <property type="molecule type" value="Genomic_DNA"/>
</dbReference>
<evidence type="ECO:0000256" key="2">
    <source>
        <dbReference type="ARBA" id="ARBA00022723"/>
    </source>
</evidence>
<protein>
    <recommendedName>
        <fullName evidence="5">Cytochrome c domain-containing protein</fullName>
    </recommendedName>
</protein>
<dbReference type="SUPFAM" id="SSF46626">
    <property type="entry name" value="Cytochrome c"/>
    <property type="match status" value="1"/>
</dbReference>
<evidence type="ECO:0000256" key="3">
    <source>
        <dbReference type="ARBA" id="ARBA00023004"/>
    </source>
</evidence>
<evidence type="ECO:0000259" key="5">
    <source>
        <dbReference type="PROSITE" id="PS51007"/>
    </source>
</evidence>
<dbReference type="InterPro" id="IPR036909">
    <property type="entry name" value="Cyt_c-like_dom_sf"/>
</dbReference>